<protein>
    <submittedName>
        <fullName evidence="2">Uncharacterized protein</fullName>
    </submittedName>
</protein>
<gene>
    <name evidence="2" type="ORF">AVEN_203369_1</name>
</gene>
<dbReference type="Proteomes" id="UP000499080">
    <property type="component" value="Unassembled WGS sequence"/>
</dbReference>
<evidence type="ECO:0000313" key="3">
    <source>
        <dbReference type="Proteomes" id="UP000499080"/>
    </source>
</evidence>
<evidence type="ECO:0000313" key="2">
    <source>
        <dbReference type="EMBL" id="GBO33823.1"/>
    </source>
</evidence>
<sequence length="114" mass="13296">MLFFSCHHHVYELVLKAVFEMKIKQVTASPDIPLFKKLEDNWKNIGPIKMQCYRETLTLQGSPDFETLWSLFAVWVAAHRKRDRPPLQSQQGPAPDDRSPAIEKQWNCSEPTRT</sequence>
<organism evidence="2 3">
    <name type="scientific">Araneus ventricosus</name>
    <name type="common">Orbweaver spider</name>
    <name type="synonym">Epeira ventricosa</name>
    <dbReference type="NCBI Taxonomy" id="182803"/>
    <lineage>
        <taxon>Eukaryota</taxon>
        <taxon>Metazoa</taxon>
        <taxon>Ecdysozoa</taxon>
        <taxon>Arthropoda</taxon>
        <taxon>Chelicerata</taxon>
        <taxon>Arachnida</taxon>
        <taxon>Araneae</taxon>
        <taxon>Araneomorphae</taxon>
        <taxon>Entelegynae</taxon>
        <taxon>Araneoidea</taxon>
        <taxon>Araneidae</taxon>
        <taxon>Araneus</taxon>
    </lineage>
</organism>
<name>A0A4Y2W815_ARAVE</name>
<keyword evidence="3" id="KW-1185">Reference proteome</keyword>
<reference evidence="2 3" key="1">
    <citation type="journal article" date="2019" name="Sci. Rep.">
        <title>Orb-weaving spider Araneus ventricosus genome elucidates the spidroin gene catalogue.</title>
        <authorList>
            <person name="Kono N."/>
            <person name="Nakamura H."/>
            <person name="Ohtoshi R."/>
            <person name="Moran D.A.P."/>
            <person name="Shinohara A."/>
            <person name="Yoshida Y."/>
            <person name="Fujiwara M."/>
            <person name="Mori M."/>
            <person name="Tomita M."/>
            <person name="Arakawa K."/>
        </authorList>
    </citation>
    <scope>NUCLEOTIDE SEQUENCE [LARGE SCALE GENOMIC DNA]</scope>
</reference>
<dbReference type="AlphaFoldDB" id="A0A4Y2W815"/>
<evidence type="ECO:0000256" key="1">
    <source>
        <dbReference type="SAM" id="MobiDB-lite"/>
    </source>
</evidence>
<accession>A0A4Y2W815</accession>
<proteinExistence type="predicted"/>
<comment type="caution">
    <text evidence="2">The sequence shown here is derived from an EMBL/GenBank/DDBJ whole genome shotgun (WGS) entry which is preliminary data.</text>
</comment>
<feature type="region of interest" description="Disordered" evidence="1">
    <location>
        <begin position="83"/>
        <end position="114"/>
    </location>
</feature>
<dbReference type="EMBL" id="BGPR01057523">
    <property type="protein sequence ID" value="GBO33823.1"/>
    <property type="molecule type" value="Genomic_DNA"/>
</dbReference>